<organism evidence="1 2">
    <name type="scientific">Strongyloides papillosus</name>
    <name type="common">Intestinal threadworm</name>
    <dbReference type="NCBI Taxonomy" id="174720"/>
    <lineage>
        <taxon>Eukaryota</taxon>
        <taxon>Metazoa</taxon>
        <taxon>Ecdysozoa</taxon>
        <taxon>Nematoda</taxon>
        <taxon>Chromadorea</taxon>
        <taxon>Rhabditida</taxon>
        <taxon>Tylenchina</taxon>
        <taxon>Panagrolaimomorpha</taxon>
        <taxon>Strongyloidoidea</taxon>
        <taxon>Strongyloididae</taxon>
        <taxon>Strongyloides</taxon>
    </lineage>
</organism>
<keyword evidence="1" id="KW-1185">Reference proteome</keyword>
<evidence type="ECO:0000313" key="1">
    <source>
        <dbReference type="Proteomes" id="UP000046392"/>
    </source>
</evidence>
<accession>A0A0N5B3S0</accession>
<reference evidence="2" key="1">
    <citation type="submission" date="2017-02" db="UniProtKB">
        <authorList>
            <consortium name="WormBaseParasite"/>
        </authorList>
    </citation>
    <scope>IDENTIFICATION</scope>
</reference>
<evidence type="ECO:0000313" key="2">
    <source>
        <dbReference type="WBParaSite" id="SPAL_0000072300.1"/>
    </source>
</evidence>
<sequence>MELKHNNLFLNNIQDNDINAEQRLSSFMRARKRSIIGNGFVMEKKDNDEVTLYIVDRKNSESSSVTTKVPYAPLHKLSAPIEAKEHFQLLKDLMNHGKNLVKESGESNENIKQS</sequence>
<dbReference type="AlphaFoldDB" id="A0A0N5B3S0"/>
<dbReference type="WBParaSite" id="SPAL_0000072300.1">
    <property type="protein sequence ID" value="SPAL_0000072300.1"/>
    <property type="gene ID" value="SPAL_0000072300"/>
</dbReference>
<dbReference type="Proteomes" id="UP000046392">
    <property type="component" value="Unplaced"/>
</dbReference>
<name>A0A0N5B3S0_STREA</name>
<proteinExistence type="predicted"/>
<protein>
    <submittedName>
        <fullName evidence="2">Cytosolic protein</fullName>
    </submittedName>
</protein>